<dbReference type="Gene3D" id="2.60.40.2030">
    <property type="match status" value="1"/>
</dbReference>
<proteinExistence type="predicted"/>
<dbReference type="SUPFAM" id="SSF55486">
    <property type="entry name" value="Metalloproteases ('zincins'), catalytic domain"/>
    <property type="match status" value="1"/>
</dbReference>
<organism evidence="9 10">
    <name type="scientific">Puniceicoccus vermicola</name>
    <dbReference type="NCBI Taxonomy" id="388746"/>
    <lineage>
        <taxon>Bacteria</taxon>
        <taxon>Pseudomonadati</taxon>
        <taxon>Verrucomicrobiota</taxon>
        <taxon>Opitutia</taxon>
        <taxon>Puniceicoccales</taxon>
        <taxon>Puniceicoccaceae</taxon>
        <taxon>Puniceicoccus</taxon>
    </lineage>
</organism>
<keyword evidence="5" id="KW-0106">Calcium</keyword>
<dbReference type="GO" id="GO:0030001">
    <property type="term" value="P:metal ion transport"/>
    <property type="evidence" value="ECO:0007669"/>
    <property type="project" value="TreeGrafter"/>
</dbReference>
<dbReference type="PANTHER" id="PTHR11878:SF65">
    <property type="entry name" value="NA_CA-EXCHANGE PROTEIN, ISOFORM G"/>
    <property type="match status" value="1"/>
</dbReference>
<evidence type="ECO:0000256" key="6">
    <source>
        <dbReference type="ARBA" id="ARBA00023065"/>
    </source>
</evidence>
<dbReference type="Pfam" id="PF18884">
    <property type="entry name" value="TSP3_bac"/>
    <property type="match status" value="1"/>
</dbReference>
<evidence type="ECO:0000256" key="7">
    <source>
        <dbReference type="SAM" id="MobiDB-lite"/>
    </source>
</evidence>
<reference evidence="9 10" key="1">
    <citation type="submission" date="2020-07" db="EMBL/GenBank/DDBJ databases">
        <authorList>
            <person name="Feng X."/>
        </authorList>
    </citation>
    <scope>NUCLEOTIDE SEQUENCE [LARGE SCALE GENOMIC DNA]</scope>
    <source>
        <strain evidence="9 10">JCM14086</strain>
    </source>
</reference>
<accession>A0A7X1B351</accession>
<evidence type="ECO:0000259" key="8">
    <source>
        <dbReference type="SMART" id="SM00237"/>
    </source>
</evidence>
<evidence type="ECO:0000313" key="9">
    <source>
        <dbReference type="EMBL" id="MBC2603673.1"/>
    </source>
</evidence>
<feature type="domain" description="Calx-beta" evidence="8">
    <location>
        <begin position="639"/>
        <end position="736"/>
    </location>
</feature>
<dbReference type="Pfam" id="PF03160">
    <property type="entry name" value="Calx-beta"/>
    <property type="match status" value="1"/>
</dbReference>
<comment type="subcellular location">
    <subcellularLocation>
        <location evidence="1">Secreted</location>
    </subcellularLocation>
</comment>
<evidence type="ECO:0000256" key="4">
    <source>
        <dbReference type="ARBA" id="ARBA00022737"/>
    </source>
</evidence>
<dbReference type="EMBL" id="JACHVA010000128">
    <property type="protein sequence ID" value="MBC2603673.1"/>
    <property type="molecule type" value="Genomic_DNA"/>
</dbReference>
<feature type="region of interest" description="Disordered" evidence="7">
    <location>
        <begin position="26"/>
        <end position="68"/>
    </location>
</feature>
<keyword evidence="10" id="KW-1185">Reference proteome</keyword>
<evidence type="ECO:0000256" key="3">
    <source>
        <dbReference type="ARBA" id="ARBA00022729"/>
    </source>
</evidence>
<feature type="compositionally biased region" description="Polar residues" evidence="7">
    <location>
        <begin position="39"/>
        <end position="51"/>
    </location>
</feature>
<keyword evidence="6" id="KW-0406">Ion transport</keyword>
<evidence type="ECO:0000256" key="5">
    <source>
        <dbReference type="ARBA" id="ARBA00022837"/>
    </source>
</evidence>
<dbReference type="Proteomes" id="UP000525652">
    <property type="component" value="Unassembled WGS sequence"/>
</dbReference>
<dbReference type="InterPro" id="IPR013431">
    <property type="entry name" value="Delta_60_rpt"/>
</dbReference>
<dbReference type="InterPro" id="IPR051171">
    <property type="entry name" value="CaCA"/>
</dbReference>
<comment type="caution">
    <text evidence="9">The sequence shown here is derived from an EMBL/GenBank/DDBJ whole genome shotgun (WGS) entry which is preliminary data.</text>
</comment>
<dbReference type="InterPro" id="IPR059100">
    <property type="entry name" value="TSP3_bac"/>
</dbReference>
<keyword evidence="6" id="KW-0813">Transport</keyword>
<dbReference type="RefSeq" id="WP_185694299.1">
    <property type="nucleotide sequence ID" value="NZ_JACHVA010000128.1"/>
</dbReference>
<dbReference type="AlphaFoldDB" id="A0A7X1B351"/>
<dbReference type="PANTHER" id="PTHR11878">
    <property type="entry name" value="SODIUM/CALCIUM EXCHANGER"/>
    <property type="match status" value="1"/>
</dbReference>
<dbReference type="SMART" id="SM00237">
    <property type="entry name" value="Calx_beta"/>
    <property type="match status" value="1"/>
</dbReference>
<dbReference type="Gene3D" id="2.80.10.50">
    <property type="match status" value="2"/>
</dbReference>
<keyword evidence="2" id="KW-0964">Secreted</keyword>
<evidence type="ECO:0000256" key="2">
    <source>
        <dbReference type="ARBA" id="ARBA00022525"/>
    </source>
</evidence>
<dbReference type="InterPro" id="IPR003644">
    <property type="entry name" value="Calx_beta"/>
</dbReference>
<sequence>MRRQLLLIPAFALAALIIFRVLDPQKSEDPSVDPAKSDSLPSTASSPDPQTASPPPSVDSSQPASSPSANVAFRDWLDQYHQASPDQREALLQDGIALATQRKEALYSLIAQDPAKALDWALDLSDYAQLPPPIAALVEKPASGLADIDLRWTTEISDDGTLLCRDHNRLYLNGNPYALFGPGRRNGQAPTLGVPVFAYLLEDRALSPESPVLALDSSESPAARLLFPKGSTGDTDPLTGSPVKSGPSAVIAGHLYQFANEGSLTNVKDALLSSIEKAHETREYSIQLPFEWLAGDTEGYTPSITQSSYFADDNISVLIIRCDFSDFVGAPASETDISNDLTAVSNYLNQVSYGTASVTPTVTSTVYRPPLTGSNYAVNGNNDGLYQDVIDAYDANPDAGARSSYDVVTIYFPDISGVTDSKILYSGLASVGGSRMWINGISSSSSRVHVFSHEFGHNYGLYHSNYWHPEATLSGSYLDPESSSLEYGDIFDTMGGGREPEGHFNPYQKHRIEWLSENSVATATEDATYRIYRFDHIDATDNPLLAVRVPMGGDVIYWIGHRQLYDSNTNLENGIYVVAEGLYQDRPNLIDMTPESAPNESSDRYDAALPVGESYYDTDAGVLFTVDQTGTDGSGDEWVDVSLTFDPRVGFVKELYEFDESSGIAALTLRRSFGSSGSLIIDYSTNDQTALAGSDYYAQSGSVTWADGDTSDKVITIAIRPDAIEESGETFEVTLSNPSQGTIPATQATAKVAILDPGERYESFAPDFFNSVVNAVGFQSDGRPIIAGRISHSSGEFASAGNIARLNLDGSVDPSFNAGGSGFDADVEALAVLPDDRILVGGQFTELNGTVVPRLTLLESDGTLVASFNTQLGTGPNGNVLSLAVEPNGDLLIGGEFSEFNGVATEGLYRLSADGSAGAPLYLPFPTSWGTEIHDIERLADGDFLVSGSFYISGSPNGFHSGVVRLNPDGTRDGSFDPGYGLHASGSTNTIQRGYAIAPLPDSDWVFGGSFSAYDENNTNFLVRTDEDGDYDRAAPSAIVNPIRALLAEPFGGILAGSFKGQTGDTLVRLNPDWTFDSSFTRLGGPASSIYTLAHGPDGSLWVGGNFFQYNEAPSRPIVRVASGVSPYDFWAARSFSGSQRVGGDADPEADPDGDGLTNIVELALGTDPNFADASSIFGANNPGTISLAEVGGATYLEVTLDKSQWKGGLWHCVQVSSDLQSWSPDPAVPGDDSAFEILEDSSLQLRVRDRTPISPSAPRFLRIILKAPE</sequence>
<gene>
    <name evidence="9" type="ORF">H5P30_17970</name>
</gene>
<keyword evidence="3" id="KW-0732">Signal</keyword>
<dbReference type="SUPFAM" id="SSF141072">
    <property type="entry name" value="CalX-like"/>
    <property type="match status" value="1"/>
</dbReference>
<feature type="compositionally biased region" description="Low complexity" evidence="7">
    <location>
        <begin position="58"/>
        <end position="68"/>
    </location>
</feature>
<keyword evidence="4" id="KW-0677">Repeat</keyword>
<evidence type="ECO:0000313" key="10">
    <source>
        <dbReference type="Proteomes" id="UP000525652"/>
    </source>
</evidence>
<name>A0A7X1B351_9BACT</name>
<dbReference type="GO" id="GO:0007154">
    <property type="term" value="P:cell communication"/>
    <property type="evidence" value="ECO:0007669"/>
    <property type="project" value="InterPro"/>
</dbReference>
<protein>
    <recommendedName>
        <fullName evidence="8">Calx-beta domain-containing protein</fullName>
    </recommendedName>
</protein>
<dbReference type="GO" id="GO:0016020">
    <property type="term" value="C:membrane"/>
    <property type="evidence" value="ECO:0007669"/>
    <property type="project" value="InterPro"/>
</dbReference>
<evidence type="ECO:0000256" key="1">
    <source>
        <dbReference type="ARBA" id="ARBA00004613"/>
    </source>
</evidence>
<dbReference type="SUPFAM" id="SSF63829">
    <property type="entry name" value="Calcium-dependent phosphotriesterase"/>
    <property type="match status" value="1"/>
</dbReference>
<dbReference type="Pfam" id="PF17164">
    <property type="entry name" value="DUF5122"/>
    <property type="match status" value="6"/>
</dbReference>
<dbReference type="NCBIfam" id="TIGR02608">
    <property type="entry name" value="delta_60_rpt"/>
    <property type="match status" value="3"/>
</dbReference>
<dbReference type="InterPro" id="IPR038081">
    <property type="entry name" value="CalX-like_sf"/>
</dbReference>